<evidence type="ECO:0000256" key="1">
    <source>
        <dbReference type="ARBA" id="ARBA00004304"/>
    </source>
</evidence>
<organism evidence="9 10">
    <name type="scientific">Polypedilum vanderplanki</name>
    <name type="common">Sleeping chironomid midge</name>
    <dbReference type="NCBI Taxonomy" id="319348"/>
    <lineage>
        <taxon>Eukaryota</taxon>
        <taxon>Metazoa</taxon>
        <taxon>Ecdysozoa</taxon>
        <taxon>Arthropoda</taxon>
        <taxon>Hexapoda</taxon>
        <taxon>Insecta</taxon>
        <taxon>Pterygota</taxon>
        <taxon>Neoptera</taxon>
        <taxon>Endopterygota</taxon>
        <taxon>Diptera</taxon>
        <taxon>Nematocera</taxon>
        <taxon>Chironomoidea</taxon>
        <taxon>Chironomidae</taxon>
        <taxon>Chironominae</taxon>
        <taxon>Polypedilum</taxon>
        <taxon>Polypedilum</taxon>
    </lineage>
</organism>
<feature type="transmembrane region" description="Helical" evidence="8">
    <location>
        <begin position="70"/>
        <end position="89"/>
    </location>
</feature>
<evidence type="ECO:0000256" key="2">
    <source>
        <dbReference type="ARBA" id="ARBA00010867"/>
    </source>
</evidence>
<keyword evidence="7 8" id="KW-0472">Membrane</keyword>
<comment type="function">
    <text evidence="8">Essential component of the TIM23 complex, a complex that mediates the translocation of transit peptide-containing proteins across the mitochondrial inner membrane.</text>
</comment>
<dbReference type="OrthoDB" id="436405at2759"/>
<name>A0A9J6C268_POLVA</name>
<keyword evidence="6 8" id="KW-0496">Mitochondrion</keyword>
<dbReference type="AlphaFoldDB" id="A0A9J6C268"/>
<evidence type="ECO:0000256" key="6">
    <source>
        <dbReference type="ARBA" id="ARBA00023128"/>
    </source>
</evidence>
<evidence type="ECO:0000313" key="9">
    <source>
        <dbReference type="EMBL" id="KAG5676276.1"/>
    </source>
</evidence>
<comment type="caution">
    <text evidence="9">The sequence shown here is derived from an EMBL/GenBank/DDBJ whole genome shotgun (WGS) entry which is preliminary data.</text>
</comment>
<dbReference type="InterPro" id="IPR013261">
    <property type="entry name" value="Tim21"/>
</dbReference>
<dbReference type="PANTHER" id="PTHR13032">
    <property type="entry name" value="MITOCHONDRIAL IMPORT INNER MEMBRANE TRANSLOCASE SUBUNIT TIM21"/>
    <property type="match status" value="1"/>
</dbReference>
<dbReference type="Proteomes" id="UP001107558">
    <property type="component" value="Chromosome 2"/>
</dbReference>
<accession>A0A9J6C268</accession>
<dbReference type="Pfam" id="PF08294">
    <property type="entry name" value="TIM21"/>
    <property type="match status" value="1"/>
</dbReference>
<evidence type="ECO:0000256" key="4">
    <source>
        <dbReference type="ARBA" id="ARBA00022946"/>
    </source>
</evidence>
<dbReference type="PANTHER" id="PTHR13032:SF6">
    <property type="entry name" value="MITOCHONDRIAL IMPORT INNER MEMBRANE TRANSLOCASE SUBUNIT TIM21"/>
    <property type="match status" value="1"/>
</dbReference>
<keyword evidence="8" id="KW-0653">Protein transport</keyword>
<dbReference type="InterPro" id="IPR038552">
    <property type="entry name" value="Tim21_IMS_sf"/>
</dbReference>
<keyword evidence="4" id="KW-0809">Transit peptide</keyword>
<keyword evidence="10" id="KW-1185">Reference proteome</keyword>
<keyword evidence="3 8" id="KW-0812">Transmembrane</keyword>
<comment type="subcellular location">
    <subcellularLocation>
        <location evidence="8">Mitochondrion inner membrane</location>
        <topology evidence="8">Single-pass membrane protein</topology>
    </subcellularLocation>
    <subcellularLocation>
        <location evidence="1">Mitochondrion membrane</location>
        <topology evidence="1">Single-pass membrane protein</topology>
    </subcellularLocation>
</comment>
<comment type="subunit">
    <text evidence="8">Component of the TIM23 complex.</text>
</comment>
<evidence type="ECO:0000256" key="5">
    <source>
        <dbReference type="ARBA" id="ARBA00022989"/>
    </source>
</evidence>
<dbReference type="Gene3D" id="3.10.450.320">
    <property type="entry name" value="Mitochondrial import inner membrane translocase subunit Tim21"/>
    <property type="match status" value="1"/>
</dbReference>
<dbReference type="GO" id="GO:0005744">
    <property type="term" value="C:TIM23 mitochondrial import inner membrane translocase complex"/>
    <property type="evidence" value="ECO:0007669"/>
    <property type="project" value="UniProtKB-UniRule"/>
</dbReference>
<evidence type="ECO:0000256" key="8">
    <source>
        <dbReference type="RuleBase" id="RU367142"/>
    </source>
</evidence>
<keyword evidence="8" id="KW-0811">Translocation</keyword>
<evidence type="ECO:0000256" key="7">
    <source>
        <dbReference type="ARBA" id="ARBA00023136"/>
    </source>
</evidence>
<proteinExistence type="inferred from homology"/>
<protein>
    <recommendedName>
        <fullName evidence="8">Mitochondrial import inner membrane translocase subunit Tim21</fullName>
    </recommendedName>
</protein>
<dbReference type="GO" id="GO:0030150">
    <property type="term" value="P:protein import into mitochondrial matrix"/>
    <property type="evidence" value="ECO:0007669"/>
    <property type="project" value="UniProtKB-UniRule"/>
</dbReference>
<keyword evidence="8" id="KW-0813">Transport</keyword>
<gene>
    <name evidence="9" type="ORF">PVAND_006124</name>
</gene>
<comment type="similarity">
    <text evidence="2 8">Belongs to the TIM21 family.</text>
</comment>
<keyword evidence="8" id="KW-0999">Mitochondrion inner membrane</keyword>
<keyword evidence="5 8" id="KW-1133">Transmembrane helix</keyword>
<evidence type="ECO:0000313" key="10">
    <source>
        <dbReference type="Proteomes" id="UP001107558"/>
    </source>
</evidence>
<evidence type="ECO:0000256" key="3">
    <source>
        <dbReference type="ARBA" id="ARBA00022692"/>
    </source>
</evidence>
<reference evidence="9" key="1">
    <citation type="submission" date="2021-03" db="EMBL/GenBank/DDBJ databases">
        <title>Chromosome level genome of the anhydrobiotic midge Polypedilum vanderplanki.</title>
        <authorList>
            <person name="Yoshida Y."/>
            <person name="Kikawada T."/>
            <person name="Gusev O."/>
        </authorList>
    </citation>
    <scope>NUCLEOTIDE SEQUENCE</scope>
    <source>
        <strain evidence="9">NIAS01</strain>
        <tissue evidence="9">Whole body or cell culture</tissue>
    </source>
</reference>
<dbReference type="EMBL" id="JADBJN010000002">
    <property type="protein sequence ID" value="KAG5676276.1"/>
    <property type="molecule type" value="Genomic_DNA"/>
</dbReference>
<sequence>MSLLLRSFQYKTRFNVRSLRQLSTLNHQIRFYSQKESENKTITKSQERGEIGEAKPLGEKVKENVKTTSYLGVIVVGIGVTAIMFYSIFSELFSSNSPQAIYTDAFEKCKNDPRVQDALGQPIKAFGEETKRRRRTHVSHQVYLKEGRNYMRLTFHIQGIRNKAIVQCDMRQNDNGKYEYRYLLVQLESYPHTTIIIEDNRVKDSMAIIETQASMITPDSQKSASASPLKGIFS</sequence>